<comment type="similarity">
    <text evidence="1">Belongs to the IMPACT family.</text>
</comment>
<proteinExistence type="inferred from homology"/>
<dbReference type="Gene3D" id="3.30.230.30">
    <property type="entry name" value="Impact, N-terminal domain"/>
    <property type="match status" value="1"/>
</dbReference>
<accession>A0A1M6N0C9</accession>
<protein>
    <submittedName>
        <fullName evidence="3">Uncharacterized protein, YigZ family</fullName>
    </submittedName>
</protein>
<dbReference type="InterPro" id="IPR020568">
    <property type="entry name" value="Ribosomal_Su5_D2-typ_SF"/>
</dbReference>
<dbReference type="InterPro" id="IPR020569">
    <property type="entry name" value="UPF0029_Impact_CS"/>
</dbReference>
<dbReference type="InterPro" id="IPR023582">
    <property type="entry name" value="Impact"/>
</dbReference>
<dbReference type="PROSITE" id="PS00910">
    <property type="entry name" value="UPF0029"/>
    <property type="match status" value="1"/>
</dbReference>
<dbReference type="RefSeq" id="WP_175558398.1">
    <property type="nucleotide sequence ID" value="NZ_FQZG01000101.1"/>
</dbReference>
<gene>
    <name evidence="3" type="ORF">SAMN02745244_03515</name>
</gene>
<feature type="domain" description="Impact N-terminal" evidence="2">
    <location>
        <begin position="23"/>
        <end position="128"/>
    </location>
</feature>
<dbReference type="InterPro" id="IPR036956">
    <property type="entry name" value="Impact_N_sf"/>
</dbReference>
<evidence type="ECO:0000256" key="1">
    <source>
        <dbReference type="ARBA" id="ARBA00007665"/>
    </source>
</evidence>
<keyword evidence="4" id="KW-1185">Reference proteome</keyword>
<dbReference type="EMBL" id="FQZG01000101">
    <property type="protein sequence ID" value="SHJ89185.1"/>
    <property type="molecule type" value="Genomic_DNA"/>
</dbReference>
<evidence type="ECO:0000313" key="4">
    <source>
        <dbReference type="Proteomes" id="UP000184512"/>
    </source>
</evidence>
<evidence type="ECO:0000259" key="2">
    <source>
        <dbReference type="Pfam" id="PF01205"/>
    </source>
</evidence>
<dbReference type="GO" id="GO:0005737">
    <property type="term" value="C:cytoplasm"/>
    <property type="evidence" value="ECO:0007669"/>
    <property type="project" value="TreeGrafter"/>
</dbReference>
<dbReference type="Proteomes" id="UP000184512">
    <property type="component" value="Unassembled WGS sequence"/>
</dbReference>
<reference evidence="3 4" key="1">
    <citation type="submission" date="2016-11" db="EMBL/GenBank/DDBJ databases">
        <authorList>
            <person name="Jaros S."/>
            <person name="Januszkiewicz K."/>
            <person name="Wedrychowicz H."/>
        </authorList>
    </citation>
    <scope>NUCLEOTIDE SEQUENCE [LARGE SCALE GENOMIC DNA]</scope>
    <source>
        <strain evidence="3 4">DSM 12906</strain>
    </source>
</reference>
<dbReference type="Pfam" id="PF01205">
    <property type="entry name" value="Impact_N"/>
    <property type="match status" value="1"/>
</dbReference>
<dbReference type="SUPFAM" id="SSF54211">
    <property type="entry name" value="Ribosomal protein S5 domain 2-like"/>
    <property type="match status" value="1"/>
</dbReference>
<dbReference type="InterPro" id="IPR001498">
    <property type="entry name" value="Impact_N"/>
</dbReference>
<dbReference type="PANTHER" id="PTHR16301:SF20">
    <property type="entry name" value="IMPACT FAMILY MEMBER YIGZ"/>
    <property type="match status" value="1"/>
</dbReference>
<dbReference type="AlphaFoldDB" id="A0A1M6N0C9"/>
<dbReference type="GO" id="GO:0006446">
    <property type="term" value="P:regulation of translational initiation"/>
    <property type="evidence" value="ECO:0007669"/>
    <property type="project" value="TreeGrafter"/>
</dbReference>
<name>A0A1M6N0C9_9ACTN</name>
<dbReference type="PANTHER" id="PTHR16301">
    <property type="entry name" value="IMPACT-RELATED"/>
    <property type="match status" value="1"/>
</dbReference>
<evidence type="ECO:0000313" key="3">
    <source>
        <dbReference type="EMBL" id="SHJ89185.1"/>
    </source>
</evidence>
<organism evidence="3 4">
    <name type="scientific">Tessaracoccus bendigoensis DSM 12906</name>
    <dbReference type="NCBI Taxonomy" id="1123357"/>
    <lineage>
        <taxon>Bacteria</taxon>
        <taxon>Bacillati</taxon>
        <taxon>Actinomycetota</taxon>
        <taxon>Actinomycetes</taxon>
        <taxon>Propionibacteriales</taxon>
        <taxon>Propionibacteriaceae</taxon>
        <taxon>Tessaracoccus</taxon>
    </lineage>
</organism>
<sequence>MSDAFLTIDAALGEGADVELEIKRSRFLTRIRRVSTEEAARAVVEERRSAMFDARHHCSAFILGPDGRIARSSDDGEPAGTAGIPMLTALQHNQLTDVVAVVTRYFGGIKLGAGGLVRAYTDAVAQAVAAVGTRRVRPSRVLRIDVDFASAGAVEDQLRGLVLPSGEQVVVDGVEWSDRAHISVAVPSVCVGELEVSLASLSAGTLTAVQVDERWTDQPG</sequence>
<dbReference type="STRING" id="1123357.SAMN02745244_03515"/>